<reference evidence="2" key="1">
    <citation type="submission" date="2020-10" db="EMBL/GenBank/DDBJ databases">
        <authorList>
            <person name="Gilroy R."/>
        </authorList>
    </citation>
    <scope>NUCLEOTIDE SEQUENCE</scope>
    <source>
        <strain evidence="2">14508</strain>
    </source>
</reference>
<feature type="non-terminal residue" evidence="2">
    <location>
        <position position="1"/>
    </location>
</feature>
<feature type="transmembrane region" description="Helical" evidence="1">
    <location>
        <begin position="87"/>
        <end position="107"/>
    </location>
</feature>
<proteinExistence type="predicted"/>
<dbReference type="Proteomes" id="UP000886893">
    <property type="component" value="Unassembled WGS sequence"/>
</dbReference>
<keyword evidence="1" id="KW-0472">Membrane</keyword>
<feature type="transmembrane region" description="Helical" evidence="1">
    <location>
        <begin position="168"/>
        <end position="188"/>
    </location>
</feature>
<accession>A0A9D1G9A8</accession>
<keyword evidence="1" id="KW-1133">Transmembrane helix</keyword>
<evidence type="ECO:0000313" key="3">
    <source>
        <dbReference type="Proteomes" id="UP000886893"/>
    </source>
</evidence>
<evidence type="ECO:0000313" key="2">
    <source>
        <dbReference type="EMBL" id="HIT17436.1"/>
    </source>
</evidence>
<feature type="transmembrane region" description="Helical" evidence="1">
    <location>
        <begin position="7"/>
        <end position="26"/>
    </location>
</feature>
<name>A0A9D1G9A8_9FIRM</name>
<feature type="transmembrane region" description="Helical" evidence="1">
    <location>
        <begin position="127"/>
        <end position="147"/>
    </location>
</feature>
<dbReference type="EMBL" id="DVKI01000111">
    <property type="protein sequence ID" value="HIT17436.1"/>
    <property type="molecule type" value="Genomic_DNA"/>
</dbReference>
<evidence type="ECO:0000256" key="1">
    <source>
        <dbReference type="SAM" id="Phobius"/>
    </source>
</evidence>
<keyword evidence="1" id="KW-0812">Transmembrane</keyword>
<dbReference type="AlphaFoldDB" id="A0A9D1G9A8"/>
<organism evidence="2 3">
    <name type="scientific">Candidatus Caccosoma faecigallinarum</name>
    <dbReference type="NCBI Taxonomy" id="2840720"/>
    <lineage>
        <taxon>Bacteria</taxon>
        <taxon>Bacillati</taxon>
        <taxon>Bacillota</taxon>
        <taxon>Bacillota incertae sedis</taxon>
        <taxon>Candidatus Caccosoma</taxon>
    </lineage>
</organism>
<gene>
    <name evidence="2" type="ORF">IAD04_03525</name>
</gene>
<sequence>SADNFGTVALCSIGPILAVMILSLFLKDTPIYESTVITSHGSILKDIGHGLVDSLKEVGIALSPIFIFFFIFQWFKNRLSKRKMVKIIVGLLYTYIGLVLFLTAVNIGFMPVGIQIGETLAATNYSWVLVSLGFVMGIFVVLAEPAVHTLNKEVEEISQGTISKKSMLISLSIGVGLSLALSMLRLIFKFSVMWYLVPGYAIALLLTLFVPKVYTAIAFDSGGVASGPMTAGFILPFAIGACSMLGMDVLEGGFGIVAMVAMTPLITIQLLGFHSVMKEKIKLRLAKAQSSDQSENTIINFE</sequence>
<reference evidence="2" key="2">
    <citation type="journal article" date="2021" name="PeerJ">
        <title>Extensive microbial diversity within the chicken gut microbiome revealed by metagenomics and culture.</title>
        <authorList>
            <person name="Gilroy R."/>
            <person name="Ravi A."/>
            <person name="Getino M."/>
            <person name="Pursley I."/>
            <person name="Horton D.L."/>
            <person name="Alikhan N.F."/>
            <person name="Baker D."/>
            <person name="Gharbi K."/>
            <person name="Hall N."/>
            <person name="Watson M."/>
            <person name="Adriaenssens E.M."/>
            <person name="Foster-Nyarko E."/>
            <person name="Jarju S."/>
            <person name="Secka A."/>
            <person name="Antonio M."/>
            <person name="Oren A."/>
            <person name="Chaudhuri R.R."/>
            <person name="La Ragione R."/>
            <person name="Hildebrand F."/>
            <person name="Pallen M.J."/>
        </authorList>
    </citation>
    <scope>NUCLEOTIDE SEQUENCE</scope>
    <source>
        <strain evidence="2">14508</strain>
    </source>
</reference>
<dbReference type="InterPro" id="IPR011435">
    <property type="entry name" value="UmpAB"/>
</dbReference>
<protein>
    <submittedName>
        <fullName evidence="2">DUF1538 family protein</fullName>
    </submittedName>
</protein>
<feature type="transmembrane region" description="Helical" evidence="1">
    <location>
        <begin position="58"/>
        <end position="75"/>
    </location>
</feature>
<comment type="caution">
    <text evidence="2">The sequence shown here is derived from an EMBL/GenBank/DDBJ whole genome shotgun (WGS) entry which is preliminary data.</text>
</comment>
<dbReference type="Pfam" id="PF07556">
    <property type="entry name" value="DUF1538"/>
    <property type="match status" value="1"/>
</dbReference>
<feature type="transmembrane region" description="Helical" evidence="1">
    <location>
        <begin position="194"/>
        <end position="217"/>
    </location>
</feature>
<feature type="transmembrane region" description="Helical" evidence="1">
    <location>
        <begin position="253"/>
        <end position="277"/>
    </location>
</feature>